<dbReference type="InterPro" id="IPR013785">
    <property type="entry name" value="Aldolase_TIM"/>
</dbReference>
<organism evidence="2">
    <name type="scientific">Rhodopseudomonas palustris (strain BisA53)</name>
    <dbReference type="NCBI Taxonomy" id="316055"/>
    <lineage>
        <taxon>Bacteria</taxon>
        <taxon>Pseudomonadati</taxon>
        <taxon>Pseudomonadota</taxon>
        <taxon>Alphaproteobacteria</taxon>
        <taxon>Hyphomicrobiales</taxon>
        <taxon>Nitrobacteraceae</taxon>
        <taxon>Rhodopseudomonas</taxon>
    </lineage>
</organism>
<dbReference type="SUPFAM" id="SSF51391">
    <property type="entry name" value="Thiamin phosphate synthase"/>
    <property type="match status" value="1"/>
</dbReference>
<dbReference type="InterPro" id="IPR022998">
    <property type="entry name" value="ThiamineP_synth_TenI"/>
</dbReference>
<accession>Q07HE4</accession>
<evidence type="ECO:0000259" key="1">
    <source>
        <dbReference type="Pfam" id="PF02581"/>
    </source>
</evidence>
<evidence type="ECO:0000313" key="2">
    <source>
        <dbReference type="EMBL" id="ABJ08640.1"/>
    </source>
</evidence>
<dbReference type="Pfam" id="PF02581">
    <property type="entry name" value="TMP-TENI"/>
    <property type="match status" value="1"/>
</dbReference>
<sequence length="229" mass="23841">MSAKPPPLPPAPRLYLATPPIDDPATLVAALPALLNAQPIAAVLLRLKPADPRSLVTRAKAVAPVVQQAGAALLLDGEPEPVARSGADGAHLNDIAALQDHIGALQPDRIAGVGGLRTRHDAMLAGELGADYVLFGEPDAQGQRPAPDAIAERLNWWAELFEPPCVGYALSFEEAFDFAAAGADFVLVGELIWDDARGPAAALADATDAIQRGFRARLQALAPAEAAPR</sequence>
<proteinExistence type="predicted"/>
<dbReference type="HOGENOM" id="CLU_018272_3_1_5"/>
<dbReference type="KEGG" id="rpe:RPE_4721"/>
<protein>
    <submittedName>
        <fullName evidence="2">Thiamine monophosphate synthase</fullName>
    </submittedName>
</protein>
<dbReference type="eggNOG" id="COG0352">
    <property type="taxonomic scope" value="Bacteria"/>
</dbReference>
<dbReference type="STRING" id="316055.RPE_4721"/>
<dbReference type="CDD" id="cd00564">
    <property type="entry name" value="TMP_TenI"/>
    <property type="match status" value="1"/>
</dbReference>
<name>Q07HE4_RHOP5</name>
<dbReference type="GO" id="GO:0009228">
    <property type="term" value="P:thiamine biosynthetic process"/>
    <property type="evidence" value="ECO:0007669"/>
    <property type="project" value="UniProtKB-KW"/>
</dbReference>
<reference evidence="2" key="1">
    <citation type="submission" date="2006-09" db="EMBL/GenBank/DDBJ databases">
        <title>Complete sequence of Rhodopseudomonas palustris BisA53.</title>
        <authorList>
            <consortium name="US DOE Joint Genome Institute"/>
            <person name="Copeland A."/>
            <person name="Lucas S."/>
            <person name="Lapidus A."/>
            <person name="Barry K."/>
            <person name="Detter J.C."/>
            <person name="Glavina del Rio T."/>
            <person name="Hammon N."/>
            <person name="Israni S."/>
            <person name="Dalin E."/>
            <person name="Tice H."/>
            <person name="Pitluck S."/>
            <person name="Chain P."/>
            <person name="Malfatti S."/>
            <person name="Shin M."/>
            <person name="Vergez L."/>
            <person name="Schmutz J."/>
            <person name="Larimer F."/>
            <person name="Land M."/>
            <person name="Hauser L."/>
            <person name="Pelletier D.A."/>
            <person name="Kyrpides N."/>
            <person name="Kim E."/>
            <person name="Harwood C.S."/>
            <person name="Oda Y."/>
            <person name="Richardson P."/>
        </authorList>
    </citation>
    <scope>NUCLEOTIDE SEQUENCE [LARGE SCALE GENOMIC DNA]</scope>
    <source>
        <strain evidence="2">BisA53</strain>
    </source>
</reference>
<dbReference type="EMBL" id="CP000463">
    <property type="protein sequence ID" value="ABJ08640.1"/>
    <property type="molecule type" value="Genomic_DNA"/>
</dbReference>
<dbReference type="InterPro" id="IPR036206">
    <property type="entry name" value="ThiamineP_synth_sf"/>
</dbReference>
<dbReference type="Gene3D" id="3.20.20.70">
    <property type="entry name" value="Aldolase class I"/>
    <property type="match status" value="1"/>
</dbReference>
<dbReference type="OrthoDB" id="7159061at2"/>
<gene>
    <name evidence="2" type="ordered locus">RPE_4721</name>
</gene>
<feature type="domain" description="Thiamine phosphate synthase/TenI" evidence="1">
    <location>
        <begin position="14"/>
        <end position="188"/>
    </location>
</feature>
<dbReference type="AlphaFoldDB" id="Q07HE4"/>